<keyword evidence="1" id="KW-1133">Transmembrane helix</keyword>
<name>A0A8H9YCS7_9CORY</name>
<evidence type="ECO:0008006" key="4">
    <source>
        <dbReference type="Google" id="ProtNLM"/>
    </source>
</evidence>
<evidence type="ECO:0000313" key="3">
    <source>
        <dbReference type="Proteomes" id="UP000612712"/>
    </source>
</evidence>
<proteinExistence type="predicted"/>
<accession>A0A8H9YCS7</accession>
<dbReference type="Pfam" id="PF11209">
    <property type="entry name" value="LmeA"/>
    <property type="match status" value="1"/>
</dbReference>
<evidence type="ECO:0000256" key="1">
    <source>
        <dbReference type="SAM" id="Phobius"/>
    </source>
</evidence>
<keyword evidence="1" id="KW-0812">Transmembrane</keyword>
<reference evidence="2" key="1">
    <citation type="submission" date="2020-08" db="EMBL/GenBank/DDBJ databases">
        <title>Sequencing the genomes of 1000 actinobacteria strains.</title>
        <authorList>
            <person name="Klenk H.-P."/>
        </authorList>
    </citation>
    <scope>NUCLEOTIDE SEQUENCE</scope>
    <source>
        <strain evidence="2">DSM 20582</strain>
    </source>
</reference>
<dbReference type="GeneID" id="60808190"/>
<sequence>MSTRHRTSRGSTAVKVVVGLILVLMIVVALAEVGVRMYLRHEVTDRFTEAARERGVTVREDPNVSFGTSPVIVGLLGGRVSRMTLDLPDALSTSYTDNDRSRPVVEGTPPAHIDLRDVTTRGDDTVAGSLDLTSTIPTTMLLSQIQKAVGDATGGGGAAGLISVTDVRPDPAGNALDIELSGGLATVSMSPEIDDRSLTFDVAGAKILGVDLPPSVVESLSGALDQTIAENQGFEFRSATVTDAGLDVDMHGTDVNLSDISEAASITGTDGDARR</sequence>
<dbReference type="RefSeq" id="WP_125185833.1">
    <property type="nucleotide sequence ID" value="NZ_AENJ01000115.1"/>
</dbReference>
<dbReference type="EMBL" id="JACHWT010000008">
    <property type="protein sequence ID" value="MBB3116591.1"/>
    <property type="molecule type" value="Genomic_DNA"/>
</dbReference>
<protein>
    <recommendedName>
        <fullName evidence="4">DUF2993 domain-containing protein</fullName>
    </recommendedName>
</protein>
<comment type="caution">
    <text evidence="2">The sequence shown here is derived from an EMBL/GenBank/DDBJ whole genome shotgun (WGS) entry which is preliminary data.</text>
</comment>
<keyword evidence="1" id="KW-0472">Membrane</keyword>
<organism evidence="2 3">
    <name type="scientific">Corynebacterium bovis DSM 20582 = CIP 54.80</name>
    <dbReference type="NCBI Taxonomy" id="927655"/>
    <lineage>
        <taxon>Bacteria</taxon>
        <taxon>Bacillati</taxon>
        <taxon>Actinomycetota</taxon>
        <taxon>Actinomycetes</taxon>
        <taxon>Mycobacteriales</taxon>
        <taxon>Corynebacteriaceae</taxon>
        <taxon>Corynebacterium</taxon>
    </lineage>
</organism>
<evidence type="ECO:0000313" key="2">
    <source>
        <dbReference type="EMBL" id="MBB3116591.1"/>
    </source>
</evidence>
<dbReference type="AlphaFoldDB" id="A0A8H9YCS7"/>
<gene>
    <name evidence="2" type="ORF">FHU32_001837</name>
</gene>
<dbReference type="Proteomes" id="UP000612712">
    <property type="component" value="Unassembled WGS sequence"/>
</dbReference>
<dbReference type="InterPro" id="IPR021373">
    <property type="entry name" value="DUF2993"/>
</dbReference>
<feature type="transmembrane region" description="Helical" evidence="1">
    <location>
        <begin position="12"/>
        <end position="31"/>
    </location>
</feature>